<feature type="coiled-coil region" evidence="11">
    <location>
        <begin position="741"/>
        <end position="934"/>
    </location>
</feature>
<dbReference type="STRING" id="130081.M2XLH5"/>
<keyword evidence="5" id="KW-0498">Mitosis</keyword>
<dbReference type="InterPro" id="IPR003395">
    <property type="entry name" value="RecF/RecN/SMC_N"/>
</dbReference>
<evidence type="ECO:0000256" key="7">
    <source>
        <dbReference type="ARBA" id="ARBA00023054"/>
    </source>
</evidence>
<dbReference type="PANTHER" id="PTHR43977">
    <property type="entry name" value="STRUCTURAL MAINTENANCE OF CHROMOSOMES PROTEIN 3"/>
    <property type="match status" value="1"/>
</dbReference>
<dbReference type="FunFam" id="3.40.50.300:FF:000385">
    <property type="entry name" value="Structural maintenance of chromosomes 2"/>
    <property type="match status" value="1"/>
</dbReference>
<dbReference type="Pfam" id="PF06470">
    <property type="entry name" value="SMC_hinge"/>
    <property type="match status" value="1"/>
</dbReference>
<dbReference type="OrthoDB" id="10255539at2759"/>
<keyword evidence="3" id="KW-0132">Cell division</keyword>
<dbReference type="InterPro" id="IPR024704">
    <property type="entry name" value="SMC"/>
</dbReference>
<comment type="similarity">
    <text evidence="2">Belongs to the SMC family. SMC2 subfamily.</text>
</comment>
<dbReference type="Gene3D" id="1.10.287.1490">
    <property type="match status" value="1"/>
</dbReference>
<dbReference type="Gene3D" id="3.40.50.300">
    <property type="entry name" value="P-loop containing nucleotide triphosphate hydrolases"/>
    <property type="match status" value="2"/>
</dbReference>
<protein>
    <submittedName>
        <fullName evidence="13">Structural maintenance of chromosome (SMC ATPase family) isoform 1</fullName>
    </submittedName>
</protein>
<dbReference type="SUPFAM" id="SSF52540">
    <property type="entry name" value="P-loop containing nucleoside triphosphate hydrolases"/>
    <property type="match status" value="2"/>
</dbReference>
<dbReference type="RefSeq" id="XP_005707547.1">
    <property type="nucleotide sequence ID" value="XM_005707490.1"/>
</dbReference>
<keyword evidence="6" id="KW-0067">ATP-binding</keyword>
<organism evidence="13 14">
    <name type="scientific">Galdieria sulphuraria</name>
    <name type="common">Red alga</name>
    <dbReference type="NCBI Taxonomy" id="130081"/>
    <lineage>
        <taxon>Eukaryota</taxon>
        <taxon>Rhodophyta</taxon>
        <taxon>Bangiophyceae</taxon>
        <taxon>Galdieriales</taxon>
        <taxon>Galdieriaceae</taxon>
        <taxon>Galdieria</taxon>
    </lineage>
</organism>
<dbReference type="Pfam" id="PF02463">
    <property type="entry name" value="SMC_N"/>
    <property type="match status" value="1"/>
</dbReference>
<reference evidence="14" key="1">
    <citation type="journal article" date="2013" name="Science">
        <title>Gene transfer from bacteria and archaea facilitated evolution of an extremophilic eukaryote.</title>
        <authorList>
            <person name="Schonknecht G."/>
            <person name="Chen W.H."/>
            <person name="Ternes C.M."/>
            <person name="Barbier G.G."/>
            <person name="Shrestha R.P."/>
            <person name="Stanke M."/>
            <person name="Brautigam A."/>
            <person name="Baker B.J."/>
            <person name="Banfield J.F."/>
            <person name="Garavito R.M."/>
            <person name="Carr K."/>
            <person name="Wilkerson C."/>
            <person name="Rensing S.A."/>
            <person name="Gagneul D."/>
            <person name="Dickenson N.E."/>
            <person name="Oesterhelt C."/>
            <person name="Lercher M.J."/>
            <person name="Weber A.P."/>
        </authorList>
    </citation>
    <scope>NUCLEOTIDE SEQUENCE [LARGE SCALE GENOMIC DNA]</scope>
    <source>
        <strain evidence="14">074W</strain>
    </source>
</reference>
<dbReference type="GO" id="GO:0005634">
    <property type="term" value="C:nucleus"/>
    <property type="evidence" value="ECO:0007669"/>
    <property type="project" value="UniProtKB-SubCell"/>
</dbReference>
<name>M2XLH5_GALSU</name>
<dbReference type="CDD" id="cd03273">
    <property type="entry name" value="ABC_SMC2_euk"/>
    <property type="match status" value="1"/>
</dbReference>
<feature type="domain" description="SMC hinge" evidence="12">
    <location>
        <begin position="514"/>
        <end position="633"/>
    </location>
</feature>
<gene>
    <name evidence="13" type="ORF">Gasu_17860</name>
</gene>
<dbReference type="SMART" id="SM00968">
    <property type="entry name" value="SMC_hinge"/>
    <property type="match status" value="1"/>
</dbReference>
<keyword evidence="7 11" id="KW-0175">Coiled coil</keyword>
<keyword evidence="8" id="KW-0226">DNA condensation</keyword>
<keyword evidence="4" id="KW-0547">Nucleotide-binding</keyword>
<dbReference type="GO" id="GO:0030261">
    <property type="term" value="P:chromosome condensation"/>
    <property type="evidence" value="ECO:0007669"/>
    <property type="project" value="UniProtKB-KW"/>
</dbReference>
<keyword evidence="9" id="KW-0539">Nucleus</keyword>
<dbReference type="EMBL" id="KB454495">
    <property type="protein sequence ID" value="EME31027.1"/>
    <property type="molecule type" value="Genomic_DNA"/>
</dbReference>
<evidence type="ECO:0000256" key="9">
    <source>
        <dbReference type="ARBA" id="ARBA00023242"/>
    </source>
</evidence>
<keyword evidence="10" id="KW-0131">Cell cycle</keyword>
<evidence type="ECO:0000256" key="1">
    <source>
        <dbReference type="ARBA" id="ARBA00004123"/>
    </source>
</evidence>
<dbReference type="InterPro" id="IPR027120">
    <property type="entry name" value="Smc2_ABC"/>
</dbReference>
<dbReference type="Gramene" id="EME31027">
    <property type="protein sequence ID" value="EME31027"/>
    <property type="gene ID" value="Gasu_17860"/>
</dbReference>
<keyword evidence="14" id="KW-1185">Reference proteome</keyword>
<feature type="coiled-coil region" evidence="11">
    <location>
        <begin position="969"/>
        <end position="1010"/>
    </location>
</feature>
<evidence type="ECO:0000256" key="4">
    <source>
        <dbReference type="ARBA" id="ARBA00022741"/>
    </source>
</evidence>
<dbReference type="eggNOG" id="KOG0933">
    <property type="taxonomic scope" value="Eukaryota"/>
</dbReference>
<evidence type="ECO:0000256" key="8">
    <source>
        <dbReference type="ARBA" id="ARBA00023067"/>
    </source>
</evidence>
<evidence type="ECO:0000259" key="12">
    <source>
        <dbReference type="SMART" id="SM00968"/>
    </source>
</evidence>
<evidence type="ECO:0000256" key="10">
    <source>
        <dbReference type="ARBA" id="ARBA00023306"/>
    </source>
</evidence>
<dbReference type="SUPFAM" id="SSF57997">
    <property type="entry name" value="Tropomyosin"/>
    <property type="match status" value="1"/>
</dbReference>
<dbReference type="GeneID" id="17089713"/>
<evidence type="ECO:0000256" key="11">
    <source>
        <dbReference type="SAM" id="Coils"/>
    </source>
</evidence>
<comment type="subcellular location">
    <subcellularLocation>
        <location evidence="1">Nucleus</location>
    </subcellularLocation>
</comment>
<dbReference type="Proteomes" id="UP000030680">
    <property type="component" value="Unassembled WGS sequence"/>
</dbReference>
<dbReference type="AlphaFoldDB" id="M2XLH5"/>
<dbReference type="GO" id="GO:0005694">
    <property type="term" value="C:chromosome"/>
    <property type="evidence" value="ECO:0007669"/>
    <property type="project" value="InterPro"/>
</dbReference>
<evidence type="ECO:0000256" key="2">
    <source>
        <dbReference type="ARBA" id="ARBA00005231"/>
    </source>
</evidence>
<evidence type="ECO:0000313" key="14">
    <source>
        <dbReference type="Proteomes" id="UP000030680"/>
    </source>
</evidence>
<evidence type="ECO:0000256" key="6">
    <source>
        <dbReference type="ARBA" id="ARBA00022840"/>
    </source>
</evidence>
<dbReference type="GO" id="GO:0005524">
    <property type="term" value="F:ATP binding"/>
    <property type="evidence" value="ECO:0007669"/>
    <property type="project" value="UniProtKB-KW"/>
</dbReference>
<dbReference type="InterPro" id="IPR027417">
    <property type="entry name" value="P-loop_NTPase"/>
</dbReference>
<feature type="coiled-coil region" evidence="11">
    <location>
        <begin position="246"/>
        <end position="496"/>
    </location>
</feature>
<dbReference type="InterPro" id="IPR036277">
    <property type="entry name" value="SMC_hinge_sf"/>
</dbReference>
<evidence type="ECO:0000256" key="5">
    <source>
        <dbReference type="ARBA" id="ARBA00022776"/>
    </source>
</evidence>
<dbReference type="InterPro" id="IPR010935">
    <property type="entry name" value="SMC_hinge"/>
</dbReference>
<accession>M2XLH5</accession>
<dbReference type="GO" id="GO:0051301">
    <property type="term" value="P:cell division"/>
    <property type="evidence" value="ECO:0007669"/>
    <property type="project" value="UniProtKB-KW"/>
</dbReference>
<dbReference type="SUPFAM" id="SSF75553">
    <property type="entry name" value="Smc hinge domain"/>
    <property type="match status" value="1"/>
</dbReference>
<evidence type="ECO:0000256" key="3">
    <source>
        <dbReference type="ARBA" id="ARBA00022618"/>
    </source>
</evidence>
<dbReference type="PIRSF" id="PIRSF005719">
    <property type="entry name" value="SMC"/>
    <property type="match status" value="1"/>
</dbReference>
<evidence type="ECO:0000313" key="13">
    <source>
        <dbReference type="EMBL" id="EME31027.1"/>
    </source>
</evidence>
<dbReference type="GO" id="GO:0016887">
    <property type="term" value="F:ATP hydrolysis activity"/>
    <property type="evidence" value="ECO:0007669"/>
    <property type="project" value="InterPro"/>
</dbReference>
<dbReference type="Gene3D" id="3.30.70.1620">
    <property type="match status" value="1"/>
</dbReference>
<dbReference type="Gene3D" id="1.20.1060.20">
    <property type="match status" value="1"/>
</dbReference>
<proteinExistence type="inferred from homology"/>
<dbReference type="OMA" id="THNKIAM"/>
<sequence length="1164" mass="135056">MYIEEIIIEGFKSYATRTHIGPFDLHFNAITGFNGSGKSNILDAICFVMGITSLSHLRASSLQELIYKQGQSGVHKASVTIIFNNTNKQQTPPGYENCEKITVTRQILTGGRSKYLVNGHVSQPTAVQNLFQSVQLNVNNPHFLIMQGRITKVINMKPQEVVAMIEEAAGTRMYEMKREAALKTISKKDKKLEEIDELFQNQITPTLEKLRKERANYMQWVTNQEELEKLRKWSVLAEFHSHKHSLERLVENIKDKENKHKKCLQEIEEKNQRMYSIEQQLNKANESSNPRTFKEIRDAEEKMDQLSKQLVKTTTFYENYKDSYNREKNEHERNVKSLNGSRERRKQLVEYLDNLQQILEQKRKELDRSTQRLEKVFQFGDAQGLDTKKQLLQDEISDAENDRKQLEYKIKRVKGQLENLEKGKTSFMDACSKETDSLKELEQQKAKLVNELNELKVSIHDLDFDKEGNERLLKERDEHKAAIQQMTEKLDALKGRLNMMDFQYDKKSSGLDDTNVHGMIAQLFQVPHLEKYATSVETAAGPKLYQVVVDTEQTAKRLLERGHLPRKVTIIPLNRIHSKVITQDKLQKIENICPDARLALSLIEFEAYYEPAMKFVFGNIIICPDTETANQISFHPDIKVRTVTLQGDIYDPAGTLTGGSTSNAIDKTSILESLMEMTQLRKQIASHERHVEKLDSVIRENQDKESLYRELVRKQNIMQHEIQLLESRLETFETTKVSQKLLQTDNQIQQLLHEHDHLQELLKVCQEKIKKLEEQLRSSDQDEVESPIERLKSEQQQLKKETEDISIALQTTQLELTHLKDECERLENVISSSNHTMSQMEIEMSNLQDKQCSIQQSIDELNAHLNKLRQQAKDQNKEVVALETEKNELFSKLETLQVEMEKETRELDALRQHQESIQKRMKELEKKFPRIEEECYSYRDQLRDISQYNVQDQLSSLEKEQSRLDRVVNRKVSSMFEQAEQEYQDLLRKKRIVENDRRQIQAVIKELDEKKILAVEKTWNKVNQDLASIFSSLLPGSSAYLKPLEEKSILEGLEIQVALNNSWKKNLSELSGGQRSLVALSLILALLRYKPAPLYILDEVDAALDLSHTQNIGTMLRKHFGHSQFIVVSLKEGMFQNANILFRTKLVDGTSTVERTIGDKENMS</sequence>